<proteinExistence type="predicted"/>
<protein>
    <submittedName>
        <fullName evidence="1">Uncharacterized protein</fullName>
    </submittedName>
</protein>
<keyword evidence="2" id="KW-1185">Reference proteome</keyword>
<sequence length="108" mass="12554">MTTHFSAKKAGHRSNRLYKESYRKSSVLSGGRREELPPVVSLWLWARGVNRCASAADFQFPPPHLHPPPLAEGTPHRMTEIITSPYRRRRPAHNPLHHFRWPVFQIKI</sequence>
<dbReference type="EMBL" id="BGPR01006100">
    <property type="protein sequence ID" value="GBN16068.1"/>
    <property type="molecule type" value="Genomic_DNA"/>
</dbReference>
<dbReference type="Proteomes" id="UP000499080">
    <property type="component" value="Unassembled WGS sequence"/>
</dbReference>
<organism evidence="1 2">
    <name type="scientific">Araneus ventricosus</name>
    <name type="common">Orbweaver spider</name>
    <name type="synonym">Epeira ventricosa</name>
    <dbReference type="NCBI Taxonomy" id="182803"/>
    <lineage>
        <taxon>Eukaryota</taxon>
        <taxon>Metazoa</taxon>
        <taxon>Ecdysozoa</taxon>
        <taxon>Arthropoda</taxon>
        <taxon>Chelicerata</taxon>
        <taxon>Arachnida</taxon>
        <taxon>Araneae</taxon>
        <taxon>Araneomorphae</taxon>
        <taxon>Entelegynae</taxon>
        <taxon>Araneoidea</taxon>
        <taxon>Araneidae</taxon>
        <taxon>Araneus</taxon>
    </lineage>
</organism>
<comment type="caution">
    <text evidence="1">The sequence shown here is derived from an EMBL/GenBank/DDBJ whole genome shotgun (WGS) entry which is preliminary data.</text>
</comment>
<reference evidence="1 2" key="1">
    <citation type="journal article" date="2019" name="Sci. Rep.">
        <title>Orb-weaving spider Araneus ventricosus genome elucidates the spidroin gene catalogue.</title>
        <authorList>
            <person name="Kono N."/>
            <person name="Nakamura H."/>
            <person name="Ohtoshi R."/>
            <person name="Moran D.A.P."/>
            <person name="Shinohara A."/>
            <person name="Yoshida Y."/>
            <person name="Fujiwara M."/>
            <person name="Mori M."/>
            <person name="Tomita M."/>
            <person name="Arakawa K."/>
        </authorList>
    </citation>
    <scope>NUCLEOTIDE SEQUENCE [LARGE SCALE GENOMIC DNA]</scope>
</reference>
<gene>
    <name evidence="1" type="ORF">AVEN_80404_1</name>
</gene>
<evidence type="ECO:0000313" key="2">
    <source>
        <dbReference type="Proteomes" id="UP000499080"/>
    </source>
</evidence>
<accession>A0A4Y2LMY6</accession>
<name>A0A4Y2LMY6_ARAVE</name>
<evidence type="ECO:0000313" key="1">
    <source>
        <dbReference type="EMBL" id="GBN16068.1"/>
    </source>
</evidence>
<dbReference type="AlphaFoldDB" id="A0A4Y2LMY6"/>